<evidence type="ECO:0000256" key="1">
    <source>
        <dbReference type="ARBA" id="ARBA00004429"/>
    </source>
</evidence>
<evidence type="ECO:0000256" key="8">
    <source>
        <dbReference type="ARBA" id="ARBA00023063"/>
    </source>
</evidence>
<evidence type="ECO:0000256" key="3">
    <source>
        <dbReference type="ARBA" id="ARBA00022448"/>
    </source>
</evidence>
<dbReference type="PROSITE" id="PS50850">
    <property type="entry name" value="MFS"/>
    <property type="match status" value="1"/>
</dbReference>
<dbReference type="NCBIfam" id="TIGR00886">
    <property type="entry name" value="2A0108"/>
    <property type="match status" value="1"/>
</dbReference>
<accession>A0A2W4SMQ4</accession>
<dbReference type="PANTHER" id="PTHR23515">
    <property type="entry name" value="HIGH-AFFINITY NITRATE TRANSPORTER 2.3"/>
    <property type="match status" value="1"/>
</dbReference>
<feature type="transmembrane region" description="Helical" evidence="10">
    <location>
        <begin position="194"/>
        <end position="212"/>
    </location>
</feature>
<feature type="transmembrane region" description="Helical" evidence="10">
    <location>
        <begin position="580"/>
        <end position="602"/>
    </location>
</feature>
<feature type="transmembrane region" description="Helical" evidence="10">
    <location>
        <begin position="243"/>
        <end position="264"/>
    </location>
</feature>
<dbReference type="CDD" id="cd17341">
    <property type="entry name" value="MFS_NRT2_like"/>
    <property type="match status" value="1"/>
</dbReference>
<dbReference type="GO" id="GO:0015113">
    <property type="term" value="F:nitrite transmembrane transporter activity"/>
    <property type="evidence" value="ECO:0007669"/>
    <property type="project" value="InterPro"/>
</dbReference>
<feature type="transmembrane region" description="Helical" evidence="10">
    <location>
        <begin position="130"/>
        <end position="151"/>
    </location>
</feature>
<keyword evidence="9 10" id="KW-0472">Membrane</keyword>
<reference evidence="12 13" key="1">
    <citation type="journal article" date="2018" name="Aquat. Microb. Ecol.">
        <title>Gammaproteobacterial methanotrophs dominate.</title>
        <authorList>
            <person name="Rissanen A.J."/>
            <person name="Saarenheimo J."/>
            <person name="Tiirola M."/>
            <person name="Peura S."/>
            <person name="Aalto S.L."/>
            <person name="Karvinen A."/>
            <person name="Nykanen H."/>
        </authorList>
    </citation>
    <scope>NUCLEOTIDE SEQUENCE [LARGE SCALE GENOMIC DNA]</scope>
    <source>
        <strain evidence="12">AMbin10</strain>
    </source>
</reference>
<dbReference type="SUPFAM" id="SSF103473">
    <property type="entry name" value="MFS general substrate transporter"/>
    <property type="match status" value="2"/>
</dbReference>
<organism evidence="12 13">
    <name type="scientific">Candidatus Methylumidiphilus alinenensis</name>
    <dbReference type="NCBI Taxonomy" id="2202197"/>
    <lineage>
        <taxon>Bacteria</taxon>
        <taxon>Pseudomonadati</taxon>
        <taxon>Pseudomonadota</taxon>
        <taxon>Gammaproteobacteria</taxon>
        <taxon>Methylococcales</taxon>
        <taxon>Candidatus Methylumidiphilus</taxon>
    </lineage>
</organism>
<proteinExistence type="inferred from homology"/>
<feature type="transmembrane region" description="Helical" evidence="10">
    <location>
        <begin position="804"/>
        <end position="826"/>
    </location>
</feature>
<feature type="transmembrane region" description="Helical" evidence="10">
    <location>
        <begin position="858"/>
        <end position="879"/>
    </location>
</feature>
<dbReference type="GO" id="GO:0005886">
    <property type="term" value="C:plasma membrane"/>
    <property type="evidence" value="ECO:0007669"/>
    <property type="project" value="UniProtKB-SubCell"/>
</dbReference>
<dbReference type="Proteomes" id="UP000249396">
    <property type="component" value="Unassembled WGS sequence"/>
</dbReference>
<feature type="transmembrane region" description="Helical" evidence="10">
    <location>
        <begin position="554"/>
        <end position="574"/>
    </location>
</feature>
<keyword evidence="7 10" id="KW-1133">Transmembrane helix</keyword>
<dbReference type="InterPro" id="IPR011701">
    <property type="entry name" value="MFS"/>
</dbReference>
<feature type="transmembrane region" description="Helical" evidence="10">
    <location>
        <begin position="669"/>
        <end position="690"/>
    </location>
</feature>
<keyword evidence="4" id="KW-1003">Cell membrane</keyword>
<feature type="transmembrane region" description="Helical" evidence="10">
    <location>
        <begin position="77"/>
        <end position="98"/>
    </location>
</feature>
<comment type="similarity">
    <text evidence="2">Belongs to the major facilitator superfamily. Nitrate/nitrite porter (TC 2.A.1.8) family.</text>
</comment>
<dbReference type="GO" id="GO:0042128">
    <property type="term" value="P:nitrate assimilation"/>
    <property type="evidence" value="ECO:0007669"/>
    <property type="project" value="UniProtKB-KW"/>
</dbReference>
<feature type="transmembrane region" description="Helical" evidence="10">
    <location>
        <begin position="340"/>
        <end position="364"/>
    </location>
</feature>
<feature type="domain" description="Major facilitator superfamily (MFS) profile" evidence="11">
    <location>
        <begin position="39"/>
        <end position="439"/>
    </location>
</feature>
<evidence type="ECO:0000256" key="6">
    <source>
        <dbReference type="ARBA" id="ARBA00022692"/>
    </source>
</evidence>
<feature type="transmembrane region" description="Helical" evidence="10">
    <location>
        <begin position="376"/>
        <end position="399"/>
    </location>
</feature>
<evidence type="ECO:0000256" key="2">
    <source>
        <dbReference type="ARBA" id="ARBA00008432"/>
    </source>
</evidence>
<dbReference type="InterPro" id="IPR036259">
    <property type="entry name" value="MFS_trans_sf"/>
</dbReference>
<evidence type="ECO:0000256" key="4">
    <source>
        <dbReference type="ARBA" id="ARBA00022475"/>
    </source>
</evidence>
<feature type="transmembrane region" description="Helical" evidence="10">
    <location>
        <begin position="524"/>
        <end position="542"/>
    </location>
</feature>
<evidence type="ECO:0000256" key="5">
    <source>
        <dbReference type="ARBA" id="ARBA00022519"/>
    </source>
</evidence>
<dbReference type="EMBL" id="QJPH01000358">
    <property type="protein sequence ID" value="PZN76540.1"/>
    <property type="molecule type" value="Genomic_DNA"/>
</dbReference>
<evidence type="ECO:0000313" key="13">
    <source>
        <dbReference type="Proteomes" id="UP000249396"/>
    </source>
</evidence>
<comment type="subcellular location">
    <subcellularLocation>
        <location evidence="1">Cell inner membrane</location>
        <topology evidence="1">Multi-pass membrane protein</topology>
    </subcellularLocation>
</comment>
<evidence type="ECO:0000313" key="12">
    <source>
        <dbReference type="EMBL" id="PZN76540.1"/>
    </source>
</evidence>
<feature type="transmembrane region" description="Helical" evidence="10">
    <location>
        <begin position="105"/>
        <end position="124"/>
    </location>
</feature>
<feature type="transmembrane region" description="Helical" evidence="10">
    <location>
        <begin position="411"/>
        <end position="430"/>
    </location>
</feature>
<keyword evidence="6 10" id="KW-0812">Transmembrane</keyword>
<feature type="transmembrane region" description="Helical" evidence="10">
    <location>
        <begin position="711"/>
        <end position="734"/>
    </location>
</feature>
<feature type="transmembrane region" description="Helical" evidence="10">
    <location>
        <begin position="746"/>
        <end position="766"/>
    </location>
</feature>
<evidence type="ECO:0000256" key="9">
    <source>
        <dbReference type="ARBA" id="ARBA00023136"/>
    </source>
</evidence>
<protein>
    <submittedName>
        <fullName evidence="12">MFS transporter</fullName>
    </submittedName>
</protein>
<feature type="transmembrane region" description="Helical" evidence="10">
    <location>
        <begin position="488"/>
        <end position="512"/>
    </location>
</feature>
<dbReference type="InterPro" id="IPR020846">
    <property type="entry name" value="MFS_dom"/>
</dbReference>
<dbReference type="AlphaFoldDB" id="A0A2W4SMQ4"/>
<gene>
    <name evidence="12" type="ORF">DM484_16440</name>
</gene>
<sequence>MASACGIAKAVEPPKPHRILSAPKERQNVNAIDTSHSTRALTASTVAFTVCFAVWTIFSIIGLQIRQDLQLSETEFGLLVGMPILTGSLIRLVLGIWTDQYGGRLVYVAVMLSAAVATFLLTNVSTYPMFLVAALGIGIAGGSFAVGISYVSRWFPPERQGIALGIFGLGNVGAAVTTFIAPFVMVAFGWHAVAQVWAAALVVIAAVFWFTTEDDAVLKLRRLANASPEPFLKQLEPLKNLQVWRFSLYYFFVFGAFVGLALWLPRYLTGAYGFDVKTAGMLAALYSIPASLSQTWGSWLTKHLGAQSIMYQTFIVSAVCTFILSYPPTDYVVHGIKGNIVFTLAIGPALFMVLMLVLGIFMSLGKAAVYKHIPEYYPNHVGAVGGVVGMVGGLGGFLLPLTFGMLLDLTGLWTSCFMLLFVLVTVALAWMHFTILRAERCIAAPFVTETSTDLPELAHPSPLVLTEWNPEDATFWEKTGKRIAARNLWISIPCLLLAFAVWMVWSVVVINLPSIGFKYTTNELFWLTALPGLSGATLRIFYSFMVPIFGGRRWTTISTASLLVPSIWIGFAVQNPQTPFLLMLVLALLCGFGGGNFASSMANISFFFPQAKKGAALGMNAGLGNLGVSTVQFVVPLVITASVFGWFGGEPQTWVKDGVTKSLWLQNAGFIWVPFIIATSVAAWFGMNDIASAKSSFKDQAVIFKRKHNWLMCWLYTGTFGSFIGYSAGLPMLIKILFPTMNPTQYAFLGPLVGALVRPVGGWLADKLGGARVTFWNFILMGLAVFGVLNFMPHAGVGGNFQGFLGMFMLLFITTGIGNGSTFRMIPVIFLTERRREAAGEGEAALALARRDAGKESAAVLGFSSAVAAYGAFFIPKSYGTAIALTGAPDAALYGFLVFYVSCIVMTWWFYSRKNAEMPC</sequence>
<feature type="transmembrane region" description="Helical" evidence="10">
    <location>
        <begin position="623"/>
        <end position="649"/>
    </location>
</feature>
<evidence type="ECO:0000259" key="11">
    <source>
        <dbReference type="PROSITE" id="PS50850"/>
    </source>
</evidence>
<evidence type="ECO:0000256" key="7">
    <source>
        <dbReference type="ARBA" id="ARBA00022989"/>
    </source>
</evidence>
<feature type="transmembrane region" description="Helical" evidence="10">
    <location>
        <begin position="891"/>
        <end position="911"/>
    </location>
</feature>
<dbReference type="GO" id="GO:0015112">
    <property type="term" value="F:nitrate transmembrane transporter activity"/>
    <property type="evidence" value="ECO:0007669"/>
    <property type="project" value="InterPro"/>
</dbReference>
<keyword evidence="5" id="KW-0997">Cell inner membrane</keyword>
<dbReference type="Pfam" id="PF07690">
    <property type="entry name" value="MFS_1"/>
    <property type="match status" value="2"/>
</dbReference>
<dbReference type="InterPro" id="IPR044772">
    <property type="entry name" value="NO3_transporter"/>
</dbReference>
<dbReference type="Gene3D" id="1.20.1250.20">
    <property type="entry name" value="MFS general substrate transporter like domains"/>
    <property type="match status" value="3"/>
</dbReference>
<feature type="transmembrane region" description="Helical" evidence="10">
    <location>
        <begin position="45"/>
        <end position="65"/>
    </location>
</feature>
<name>A0A2W4SMQ4_9GAMM</name>
<keyword evidence="8" id="KW-0534">Nitrate assimilation</keyword>
<feature type="transmembrane region" description="Helical" evidence="10">
    <location>
        <begin position="773"/>
        <end position="792"/>
    </location>
</feature>
<feature type="transmembrane region" description="Helical" evidence="10">
    <location>
        <begin position="163"/>
        <end position="188"/>
    </location>
</feature>
<dbReference type="FunFam" id="1.20.1250.20:FF:000024">
    <property type="entry name" value="Nitrite extrusion protein NarK"/>
    <property type="match status" value="1"/>
</dbReference>
<dbReference type="InterPro" id="IPR004737">
    <property type="entry name" value="NO3_transporter_NarK/NarU-like"/>
</dbReference>
<evidence type="ECO:0000256" key="10">
    <source>
        <dbReference type="SAM" id="Phobius"/>
    </source>
</evidence>
<feature type="transmembrane region" description="Helical" evidence="10">
    <location>
        <begin position="309"/>
        <end position="328"/>
    </location>
</feature>
<keyword evidence="3" id="KW-0813">Transport</keyword>
<dbReference type="GO" id="GO:0015291">
    <property type="term" value="F:secondary active transmembrane transporter activity"/>
    <property type="evidence" value="ECO:0007669"/>
    <property type="project" value="UniProtKB-ARBA"/>
</dbReference>
<comment type="caution">
    <text evidence="12">The sequence shown here is derived from an EMBL/GenBank/DDBJ whole genome shotgun (WGS) entry which is preliminary data.</text>
</comment>